<proteinExistence type="predicted"/>
<evidence type="ECO:0000313" key="2">
    <source>
        <dbReference type="Proteomes" id="UP000054549"/>
    </source>
</evidence>
<dbReference type="InParanoid" id="A0A0C2SWQ8"/>
<reference evidence="1 2" key="1">
    <citation type="submission" date="2014-04" db="EMBL/GenBank/DDBJ databases">
        <title>Evolutionary Origins and Diversification of the Mycorrhizal Mutualists.</title>
        <authorList>
            <consortium name="DOE Joint Genome Institute"/>
            <consortium name="Mycorrhizal Genomics Consortium"/>
            <person name="Kohler A."/>
            <person name="Kuo A."/>
            <person name="Nagy L.G."/>
            <person name="Floudas D."/>
            <person name="Copeland A."/>
            <person name="Barry K.W."/>
            <person name="Cichocki N."/>
            <person name="Veneault-Fourrey C."/>
            <person name="LaButti K."/>
            <person name="Lindquist E.A."/>
            <person name="Lipzen A."/>
            <person name="Lundell T."/>
            <person name="Morin E."/>
            <person name="Murat C."/>
            <person name="Riley R."/>
            <person name="Ohm R."/>
            <person name="Sun H."/>
            <person name="Tunlid A."/>
            <person name="Henrissat B."/>
            <person name="Grigoriev I.V."/>
            <person name="Hibbett D.S."/>
            <person name="Martin F."/>
        </authorList>
    </citation>
    <scope>NUCLEOTIDE SEQUENCE [LARGE SCALE GENOMIC DNA]</scope>
    <source>
        <strain evidence="1 2">Koide BX008</strain>
    </source>
</reference>
<dbReference type="HOGENOM" id="CLU_1992043_0_0_1"/>
<keyword evidence="2" id="KW-1185">Reference proteome</keyword>
<dbReference type="Proteomes" id="UP000054549">
    <property type="component" value="Unassembled WGS sequence"/>
</dbReference>
<name>A0A0C2SWQ8_AMAMK</name>
<sequence length="125" mass="14208">MVPVAASHGCLGGYDYVRVYQQHGCIGMIGKTAHEKEMCLPGIETSGLFNILDFKVHHEFVLCFRVACFCLVTRSAHQPRNRITDKQVYISCKISKKGRLRRVLRRAPCGVFQPVKHDRPIEHIS</sequence>
<evidence type="ECO:0000313" key="1">
    <source>
        <dbReference type="EMBL" id="KIL58534.1"/>
    </source>
</evidence>
<organism evidence="1 2">
    <name type="scientific">Amanita muscaria (strain Koide BX008)</name>
    <dbReference type="NCBI Taxonomy" id="946122"/>
    <lineage>
        <taxon>Eukaryota</taxon>
        <taxon>Fungi</taxon>
        <taxon>Dikarya</taxon>
        <taxon>Basidiomycota</taxon>
        <taxon>Agaricomycotina</taxon>
        <taxon>Agaricomycetes</taxon>
        <taxon>Agaricomycetidae</taxon>
        <taxon>Agaricales</taxon>
        <taxon>Pluteineae</taxon>
        <taxon>Amanitaceae</taxon>
        <taxon>Amanita</taxon>
    </lineage>
</organism>
<dbReference type="EMBL" id="KN818336">
    <property type="protein sequence ID" value="KIL58534.1"/>
    <property type="molecule type" value="Genomic_DNA"/>
</dbReference>
<dbReference type="AlphaFoldDB" id="A0A0C2SWQ8"/>
<accession>A0A0C2SWQ8</accession>
<gene>
    <name evidence="1" type="ORF">M378DRAFT_315489</name>
</gene>
<protein>
    <submittedName>
        <fullName evidence="1">Uncharacterized protein</fullName>
    </submittedName>
</protein>